<dbReference type="InterPro" id="IPR025474">
    <property type="entry name" value="DUF4325"/>
</dbReference>
<dbReference type="Pfam" id="PF14213">
    <property type="entry name" value="DUF4325"/>
    <property type="match status" value="1"/>
</dbReference>
<gene>
    <name evidence="2" type="ORF">MCM1_1487</name>
</gene>
<organism evidence="2 3">
    <name type="scientific">Methanosarcina barkeri CM1</name>
    <dbReference type="NCBI Taxonomy" id="796385"/>
    <lineage>
        <taxon>Archaea</taxon>
        <taxon>Methanobacteriati</taxon>
        <taxon>Methanobacteriota</taxon>
        <taxon>Stenosarchaea group</taxon>
        <taxon>Methanomicrobia</taxon>
        <taxon>Methanosarcinales</taxon>
        <taxon>Methanosarcinaceae</taxon>
        <taxon>Methanosarcina</taxon>
    </lineage>
</organism>
<reference evidence="2 3" key="2">
    <citation type="journal article" date="2015" name="Stand. Genomic Sci.">
        <title>The complete genome sequence of the rumen methanogen Methanosarcina barkeri CM1.</title>
        <authorList>
            <person name="Lambie S.C."/>
            <person name="Kelly W.J."/>
            <person name="Leahy S.C."/>
            <person name="Li D."/>
            <person name="Reilly K."/>
            <person name="McAllister T.A."/>
            <person name="Valle E.R."/>
            <person name="Attwood G.T."/>
            <person name="Altermann E."/>
        </authorList>
    </citation>
    <scope>NUCLEOTIDE SEQUENCE [LARGE SCALE GENOMIC DNA]</scope>
    <source>
        <strain evidence="2 3">CM1</strain>
    </source>
</reference>
<proteinExistence type="predicted"/>
<evidence type="ECO:0000259" key="1">
    <source>
        <dbReference type="Pfam" id="PF14213"/>
    </source>
</evidence>
<accession>A0A0G3C942</accession>
<evidence type="ECO:0000313" key="3">
    <source>
        <dbReference type="Proteomes" id="UP000035331"/>
    </source>
</evidence>
<feature type="domain" description="DUF4325" evidence="1">
    <location>
        <begin position="42"/>
        <end position="104"/>
    </location>
</feature>
<sequence>MGHTLIFLNHCEYKHMGILTEERVKINVFETAGENCCVAACDGQKVYDIITAALCENKKIELSFAEVNELTPAFLNSAIGQLYGCFPAEQIESNLLFTDISEEDEIILKRVIERVKTYFEHAYTCRKALKDVLGGEDA</sequence>
<name>A0A0G3C942_METBA</name>
<dbReference type="Proteomes" id="UP000035331">
    <property type="component" value="Chromosome"/>
</dbReference>
<protein>
    <recommendedName>
        <fullName evidence="1">DUF4325 domain-containing protein</fullName>
    </recommendedName>
</protein>
<dbReference type="PATRIC" id="fig|796385.3.peg.1859"/>
<dbReference type="AlphaFoldDB" id="A0A0G3C942"/>
<reference evidence="3" key="1">
    <citation type="submission" date="2014-06" db="EMBL/GenBank/DDBJ databases">
        <title>The complete genome sequence of Methanosarcina barkeri CM1.</title>
        <authorList>
            <consortium name="Pastoral Greenhouse Gas Research Consortium"/>
            <person name="Lambie S.C."/>
            <person name="Leahy S.C."/>
            <person name="Kelly W.J."/>
            <person name="Li D."/>
            <person name="Reilly K."/>
            <person name="Attwood G.T."/>
            <person name="Altermann E."/>
        </authorList>
    </citation>
    <scope>NUCLEOTIDE SEQUENCE [LARGE SCALE GENOMIC DNA]</scope>
    <source>
        <strain evidence="3">CM1</strain>
    </source>
</reference>
<dbReference type="EMBL" id="CP008746">
    <property type="protein sequence ID" value="AKJ38531.1"/>
    <property type="molecule type" value="Genomic_DNA"/>
</dbReference>
<evidence type="ECO:0000313" key="2">
    <source>
        <dbReference type="EMBL" id="AKJ38531.1"/>
    </source>
</evidence>